<name>A0A7X2D0H3_9LACT</name>
<gene>
    <name evidence="2" type="ORF">GHI93_08065</name>
</gene>
<proteinExistence type="predicted"/>
<protein>
    <submittedName>
        <fullName evidence="2">Uncharacterized protein</fullName>
    </submittedName>
</protein>
<keyword evidence="1" id="KW-1133">Transmembrane helix</keyword>
<dbReference type="Proteomes" id="UP000439550">
    <property type="component" value="Unassembled WGS sequence"/>
</dbReference>
<evidence type="ECO:0000256" key="1">
    <source>
        <dbReference type="SAM" id="Phobius"/>
    </source>
</evidence>
<reference evidence="2 3" key="1">
    <citation type="submission" date="2019-10" db="EMBL/GenBank/DDBJ databases">
        <authorList>
            <person name="Dong K."/>
        </authorList>
    </citation>
    <scope>NUCLEOTIDE SEQUENCE [LARGE SCALE GENOMIC DNA]</scope>
    <source>
        <strain evidence="2 3">DSM 28960</strain>
    </source>
</reference>
<keyword evidence="3" id="KW-1185">Reference proteome</keyword>
<keyword evidence="1" id="KW-0812">Transmembrane</keyword>
<feature type="transmembrane region" description="Helical" evidence="1">
    <location>
        <begin position="53"/>
        <end position="75"/>
    </location>
</feature>
<evidence type="ECO:0000313" key="3">
    <source>
        <dbReference type="Proteomes" id="UP000439550"/>
    </source>
</evidence>
<feature type="transmembrane region" description="Helical" evidence="1">
    <location>
        <begin position="20"/>
        <end position="41"/>
    </location>
</feature>
<accession>A0A7X2D0H3</accession>
<comment type="caution">
    <text evidence="2">The sequence shown here is derived from an EMBL/GenBank/DDBJ whole genome shotgun (WGS) entry which is preliminary data.</text>
</comment>
<dbReference type="AlphaFoldDB" id="A0A7X2D0H3"/>
<sequence length="85" mass="9335">MRNLFAAIVITPKGTKAPAFIFSTVVRVLAVILGLLLIWAALHLENFVQDSSGKLLCLGIGLFIAIGDTIFQILSTKNFFEKEKK</sequence>
<dbReference type="RefSeq" id="WP_153496544.1">
    <property type="nucleotide sequence ID" value="NZ_CAXYUY010000011.1"/>
</dbReference>
<evidence type="ECO:0000313" key="2">
    <source>
        <dbReference type="EMBL" id="MQW39879.1"/>
    </source>
</evidence>
<dbReference type="EMBL" id="WITJ01000010">
    <property type="protein sequence ID" value="MQW39879.1"/>
    <property type="molecule type" value="Genomic_DNA"/>
</dbReference>
<keyword evidence="1" id="KW-0472">Membrane</keyword>
<organism evidence="2 3">
    <name type="scientific">Lactococcus hircilactis</name>
    <dbReference type="NCBI Taxonomy" id="1494462"/>
    <lineage>
        <taxon>Bacteria</taxon>
        <taxon>Bacillati</taxon>
        <taxon>Bacillota</taxon>
        <taxon>Bacilli</taxon>
        <taxon>Lactobacillales</taxon>
        <taxon>Streptococcaceae</taxon>
        <taxon>Lactococcus</taxon>
    </lineage>
</organism>